<comment type="similarity">
    <text evidence="2">Belongs to the bacterial solute-binding protein 2 family.</text>
</comment>
<dbReference type="Gene3D" id="3.40.50.2300">
    <property type="match status" value="2"/>
</dbReference>
<evidence type="ECO:0000256" key="3">
    <source>
        <dbReference type="SAM" id="SignalP"/>
    </source>
</evidence>
<sequence>MSPISPRTRAAAVAASTVLAASVLAACSAGSDAAGPPASQEQLDAASAAVEPYRAAPTSIGADTPVSAPPSGRRTIAFLSCNVEVCIKSQEAGVAAAEAIGWEGLAIPFDGTPEDVLAKVRYAIEQGVDGIAINGVPSATFEAAYGEAEAAGIPIVLGASPDEAEGPIIAVQDGIPEFTTVGEVLGNYIISDSGGDANVLLFEMANFPIGQQIIATAAETIEEECSSCSAEVVTTQVSDIGTNMPSIVVSEVQRNADVNYVAFADSVMTGGVPAALREAGVAEQVRVVGANASSGSLENVRNGTEHGYVQFSVTYFNWQAVDAFVRHFNGDPQIERWEMPLRLVTADTVEGQSEDELLFDLPADMSEQFLALWQVD</sequence>
<name>A0ABU3PVN8_9ACTN</name>
<gene>
    <name evidence="5" type="ORF">RDV89_09525</name>
</gene>
<dbReference type="EMBL" id="JAVYII010000004">
    <property type="protein sequence ID" value="MDT9593306.1"/>
    <property type="molecule type" value="Genomic_DNA"/>
</dbReference>
<feature type="chain" id="PRO_5046353957" evidence="3">
    <location>
        <begin position="26"/>
        <end position="376"/>
    </location>
</feature>
<organism evidence="5 6">
    <name type="scientific">Nocardioides imazamoxiresistens</name>
    <dbReference type="NCBI Taxonomy" id="3231893"/>
    <lineage>
        <taxon>Bacteria</taxon>
        <taxon>Bacillati</taxon>
        <taxon>Actinomycetota</taxon>
        <taxon>Actinomycetes</taxon>
        <taxon>Propionibacteriales</taxon>
        <taxon>Nocardioidaceae</taxon>
        <taxon>Nocardioides</taxon>
    </lineage>
</organism>
<dbReference type="PROSITE" id="PS51257">
    <property type="entry name" value="PROKAR_LIPOPROTEIN"/>
    <property type="match status" value="1"/>
</dbReference>
<comment type="caution">
    <text evidence="5">The sequence shown here is derived from an EMBL/GenBank/DDBJ whole genome shotgun (WGS) entry which is preliminary data.</text>
</comment>
<accession>A0ABU3PVN8</accession>
<feature type="domain" description="Periplasmic binding protein" evidence="4">
    <location>
        <begin position="90"/>
        <end position="330"/>
    </location>
</feature>
<dbReference type="Proteomes" id="UP001268542">
    <property type="component" value="Unassembled WGS sequence"/>
</dbReference>
<protein>
    <submittedName>
        <fullName evidence="5">Substrate-binding domain-containing protein</fullName>
    </submittedName>
</protein>
<dbReference type="InterPro" id="IPR025997">
    <property type="entry name" value="SBP_2_dom"/>
</dbReference>
<keyword evidence="6" id="KW-1185">Reference proteome</keyword>
<evidence type="ECO:0000313" key="6">
    <source>
        <dbReference type="Proteomes" id="UP001268542"/>
    </source>
</evidence>
<evidence type="ECO:0000256" key="2">
    <source>
        <dbReference type="ARBA" id="ARBA00007639"/>
    </source>
</evidence>
<dbReference type="PANTHER" id="PTHR30036">
    <property type="entry name" value="D-XYLOSE-BINDING PERIPLASMIC PROTEIN"/>
    <property type="match status" value="1"/>
</dbReference>
<evidence type="ECO:0000256" key="1">
    <source>
        <dbReference type="ARBA" id="ARBA00004196"/>
    </source>
</evidence>
<dbReference type="InterPro" id="IPR028082">
    <property type="entry name" value="Peripla_BP_I"/>
</dbReference>
<dbReference type="RefSeq" id="WP_315732775.1">
    <property type="nucleotide sequence ID" value="NZ_JAVYII010000004.1"/>
</dbReference>
<feature type="signal peptide" evidence="3">
    <location>
        <begin position="1"/>
        <end position="25"/>
    </location>
</feature>
<evidence type="ECO:0000313" key="5">
    <source>
        <dbReference type="EMBL" id="MDT9593306.1"/>
    </source>
</evidence>
<dbReference type="PANTHER" id="PTHR30036:SF7">
    <property type="entry name" value="ABC TRANSPORTER PERIPLASMIC-BINDING PROTEIN YPHF"/>
    <property type="match status" value="1"/>
</dbReference>
<dbReference type="InterPro" id="IPR050555">
    <property type="entry name" value="Bact_Solute-Bind_Prot2"/>
</dbReference>
<keyword evidence="3" id="KW-0732">Signal</keyword>
<dbReference type="SUPFAM" id="SSF53822">
    <property type="entry name" value="Periplasmic binding protein-like I"/>
    <property type="match status" value="1"/>
</dbReference>
<comment type="subcellular location">
    <subcellularLocation>
        <location evidence="1">Cell envelope</location>
    </subcellularLocation>
</comment>
<evidence type="ECO:0000259" key="4">
    <source>
        <dbReference type="Pfam" id="PF13407"/>
    </source>
</evidence>
<proteinExistence type="inferred from homology"/>
<reference evidence="5 6" key="1">
    <citation type="submission" date="2023-08" db="EMBL/GenBank/DDBJ databases">
        <title>Nocardioides seae sp. nov., a bacterium isolated from a soil.</title>
        <authorList>
            <person name="Wang X."/>
        </authorList>
    </citation>
    <scope>NUCLEOTIDE SEQUENCE [LARGE SCALE GENOMIC DNA]</scope>
    <source>
        <strain evidence="5 6">YZH12</strain>
    </source>
</reference>
<dbReference type="Pfam" id="PF13407">
    <property type="entry name" value="Peripla_BP_4"/>
    <property type="match status" value="1"/>
</dbReference>